<dbReference type="InterPro" id="IPR002052">
    <property type="entry name" value="DNA_methylase_N6_adenine_CS"/>
</dbReference>
<evidence type="ECO:0000256" key="1">
    <source>
        <dbReference type="ARBA" id="ARBA00004496"/>
    </source>
</evidence>
<dbReference type="Pfam" id="PF10237">
    <property type="entry name" value="N6-adenineMlase"/>
    <property type="match status" value="1"/>
</dbReference>
<evidence type="ECO:0000313" key="6">
    <source>
        <dbReference type="EMBL" id="KAK4549131.1"/>
    </source>
</evidence>
<comment type="caution">
    <text evidence="6">The sequence shown here is derived from an EMBL/GenBank/DDBJ whole genome shotgun (WGS) entry which is preliminary data.</text>
</comment>
<organism evidence="6 7">
    <name type="scientific">Oleoguttula mirabilis</name>
    <dbReference type="NCBI Taxonomy" id="1507867"/>
    <lineage>
        <taxon>Eukaryota</taxon>
        <taxon>Fungi</taxon>
        <taxon>Dikarya</taxon>
        <taxon>Ascomycota</taxon>
        <taxon>Pezizomycotina</taxon>
        <taxon>Dothideomycetes</taxon>
        <taxon>Dothideomycetidae</taxon>
        <taxon>Mycosphaerellales</taxon>
        <taxon>Teratosphaeriaceae</taxon>
        <taxon>Oleoguttula</taxon>
    </lineage>
</organism>
<dbReference type="GO" id="GO:0003676">
    <property type="term" value="F:nucleic acid binding"/>
    <property type="evidence" value="ECO:0007669"/>
    <property type="project" value="InterPro"/>
</dbReference>
<dbReference type="PANTHER" id="PTHR13200">
    <property type="entry name" value="EEF1A LYSINE METHYLTRANSFERASE 1"/>
    <property type="match status" value="1"/>
</dbReference>
<keyword evidence="3 5" id="KW-0489">Methyltransferase</keyword>
<dbReference type="InterPro" id="IPR041370">
    <property type="entry name" value="Mlase_EEF1AKMT1/ZCCHC4"/>
</dbReference>
<dbReference type="Proteomes" id="UP001324427">
    <property type="component" value="Unassembled WGS sequence"/>
</dbReference>
<dbReference type="InterPro" id="IPR019369">
    <property type="entry name" value="Efm5/EEF1AKMT1"/>
</dbReference>
<keyword evidence="2 5" id="KW-0963">Cytoplasm</keyword>
<evidence type="ECO:0000256" key="4">
    <source>
        <dbReference type="ARBA" id="ARBA00022679"/>
    </source>
</evidence>
<gene>
    <name evidence="5" type="primary">EFM5</name>
    <name evidence="6" type="ORF">LTR36_007588</name>
</gene>
<dbReference type="PROSITE" id="PS00092">
    <property type="entry name" value="N6_MTASE"/>
    <property type="match status" value="1"/>
</dbReference>
<sequence>MDADDDVPALPADTLLLLQAFATEKDARAKQFEDLKAKAEHDFDDGNGKLSMDLFGEDWNQSQFWYTDATARTLAKQLLNGVTSDSCIAVVSAPSVYIALRNILSEDDSIVKPRLCLLEYDKRFEVFGGDFVYYDFQQPLRLPQELKSNFDRIICDPPFLSEDCQTKTALTVRFLARSWSPYQDNTGSRFISCTGERMEAVITKLYAKIGVSTTTFEPQHSKGLSNEFRCYANFECNDWKWR</sequence>
<proteinExistence type="inferred from homology"/>
<evidence type="ECO:0000256" key="5">
    <source>
        <dbReference type="HAMAP-Rule" id="MF_03187"/>
    </source>
</evidence>
<evidence type="ECO:0000313" key="7">
    <source>
        <dbReference type="Proteomes" id="UP001324427"/>
    </source>
</evidence>
<dbReference type="GO" id="GO:0005737">
    <property type="term" value="C:cytoplasm"/>
    <property type="evidence" value="ECO:0007669"/>
    <property type="project" value="UniProtKB-SubCell"/>
</dbReference>
<comment type="function">
    <text evidence="5">S-adenosyl-L-methionine-dependent protein-lysine N-methyltransferase that trimethylates elongation factor 1-alpha at 'Lys-79'.</text>
</comment>
<name>A0AAV9JUI6_9PEZI</name>
<reference evidence="6 7" key="1">
    <citation type="submission" date="2021-11" db="EMBL/GenBank/DDBJ databases">
        <title>Black yeast isolated from Biological Soil Crust.</title>
        <authorList>
            <person name="Kurbessoian T."/>
        </authorList>
    </citation>
    <scope>NUCLEOTIDE SEQUENCE [LARGE SCALE GENOMIC DNA]</scope>
    <source>
        <strain evidence="6 7">CCFEE 5522</strain>
    </source>
</reference>
<dbReference type="GO" id="GO:0032259">
    <property type="term" value="P:methylation"/>
    <property type="evidence" value="ECO:0007669"/>
    <property type="project" value="UniProtKB-KW"/>
</dbReference>
<dbReference type="GO" id="GO:0016279">
    <property type="term" value="F:protein-lysine N-methyltransferase activity"/>
    <property type="evidence" value="ECO:0007669"/>
    <property type="project" value="UniProtKB-UniRule"/>
</dbReference>
<protein>
    <recommendedName>
        <fullName evidence="5">Protein-lysine N-methyltransferase EFM5</fullName>
        <ecNumber evidence="5">2.1.1.-</ecNumber>
    </recommendedName>
    <alternativeName>
        <fullName evidence="5">Elongation factor methyltransferase 5</fullName>
    </alternativeName>
</protein>
<dbReference type="AlphaFoldDB" id="A0AAV9JUI6"/>
<keyword evidence="4 5" id="KW-0808">Transferase</keyword>
<dbReference type="EC" id="2.1.1.-" evidence="5"/>
<keyword evidence="7" id="KW-1185">Reference proteome</keyword>
<comment type="subcellular location">
    <subcellularLocation>
        <location evidence="1 5">Cytoplasm</location>
    </subcellularLocation>
</comment>
<accession>A0AAV9JUI6</accession>
<dbReference type="PANTHER" id="PTHR13200:SF0">
    <property type="entry name" value="EEF1A LYSINE METHYLTRANSFERASE 1"/>
    <property type="match status" value="1"/>
</dbReference>
<evidence type="ECO:0000256" key="2">
    <source>
        <dbReference type="ARBA" id="ARBA00022490"/>
    </source>
</evidence>
<dbReference type="EMBL" id="JAVFHQ010000005">
    <property type="protein sequence ID" value="KAK4549131.1"/>
    <property type="molecule type" value="Genomic_DNA"/>
</dbReference>
<dbReference type="HAMAP" id="MF_03187">
    <property type="entry name" value="Methyltr_EFM5"/>
    <property type="match status" value="1"/>
</dbReference>
<evidence type="ECO:0000256" key="3">
    <source>
        <dbReference type="ARBA" id="ARBA00022603"/>
    </source>
</evidence>
<comment type="similarity">
    <text evidence="5">Belongs to the class I-like SAM-binding methyltransferase superfamily. EFM5 family.</text>
</comment>